<protein>
    <recommendedName>
        <fullName evidence="4">Phosphatidate cytidylyltransferase</fullName>
    </recommendedName>
</protein>
<evidence type="ECO:0000256" key="1">
    <source>
        <dbReference type="SAM" id="Phobius"/>
    </source>
</evidence>
<feature type="transmembrane region" description="Helical" evidence="1">
    <location>
        <begin position="12"/>
        <end position="29"/>
    </location>
</feature>
<dbReference type="EMBL" id="WHPN01000428">
    <property type="protein sequence ID" value="KAF4405139.1"/>
    <property type="molecule type" value="Genomic_DNA"/>
</dbReference>
<name>A0ABQ7FBR9_9ACTN</name>
<evidence type="ECO:0000313" key="3">
    <source>
        <dbReference type="Proteomes" id="UP000621266"/>
    </source>
</evidence>
<keyword evidence="3" id="KW-1185">Reference proteome</keyword>
<feature type="transmembrane region" description="Helical" evidence="1">
    <location>
        <begin position="35"/>
        <end position="54"/>
    </location>
</feature>
<reference evidence="2 3" key="1">
    <citation type="submission" date="2019-10" db="EMBL/GenBank/DDBJ databases">
        <title>Streptomyces tenebrisbrunneis sp.nov., an endogenous actinomycete isolated from of Lycium ruthenicum.</title>
        <authorList>
            <person name="Ma L."/>
        </authorList>
    </citation>
    <scope>NUCLEOTIDE SEQUENCE [LARGE SCALE GENOMIC DNA]</scope>
    <source>
        <strain evidence="2 3">TRM 66187</strain>
    </source>
</reference>
<accession>A0ABQ7FBR9</accession>
<dbReference type="Proteomes" id="UP000621266">
    <property type="component" value="Unassembled WGS sequence"/>
</dbReference>
<keyword evidence="1" id="KW-0472">Membrane</keyword>
<organism evidence="2 3">
    <name type="scientific">Streptomyces lycii</name>
    <dbReference type="NCBI Taxonomy" id="2654337"/>
    <lineage>
        <taxon>Bacteria</taxon>
        <taxon>Bacillati</taxon>
        <taxon>Actinomycetota</taxon>
        <taxon>Actinomycetes</taxon>
        <taxon>Kitasatosporales</taxon>
        <taxon>Streptomycetaceae</taxon>
        <taxon>Streptomyces</taxon>
    </lineage>
</organism>
<sequence length="56" mass="6133">MRTPRGDLGVRRSVHLLTVTAATLIAAGALLRAMWLIGIGAWVLISAFLIEMIYRP</sequence>
<proteinExistence type="predicted"/>
<keyword evidence="1" id="KW-0812">Transmembrane</keyword>
<keyword evidence="1" id="KW-1133">Transmembrane helix</keyword>
<evidence type="ECO:0008006" key="4">
    <source>
        <dbReference type="Google" id="ProtNLM"/>
    </source>
</evidence>
<gene>
    <name evidence="2" type="ORF">GCU69_31905</name>
</gene>
<comment type="caution">
    <text evidence="2">The sequence shown here is derived from an EMBL/GenBank/DDBJ whole genome shotgun (WGS) entry which is preliminary data.</text>
</comment>
<dbReference type="RefSeq" id="WP_156207908.1">
    <property type="nucleotide sequence ID" value="NZ_WHPN01000428.1"/>
</dbReference>
<evidence type="ECO:0000313" key="2">
    <source>
        <dbReference type="EMBL" id="KAF4405139.1"/>
    </source>
</evidence>